<dbReference type="PANTHER" id="PTHR43775:SF51">
    <property type="entry name" value="INACTIVE PHENOLPHTHIOCEROL SYNTHESIS POLYKETIDE SYNTHASE TYPE I PKS1-RELATED"/>
    <property type="match status" value="1"/>
</dbReference>
<keyword evidence="2" id="KW-0511">Multifunctional enzyme</keyword>
<feature type="domain" description="Ketoreductase" evidence="4">
    <location>
        <begin position="1"/>
        <end position="162"/>
    </location>
</feature>
<dbReference type="Gene3D" id="1.10.1200.10">
    <property type="entry name" value="ACP-like"/>
    <property type="match status" value="1"/>
</dbReference>
<dbReference type="InterPro" id="IPR057326">
    <property type="entry name" value="KR_dom"/>
</dbReference>
<accession>A0ABY8AL35</accession>
<dbReference type="EMBL" id="CP095749">
    <property type="protein sequence ID" value="WEB45514.1"/>
    <property type="molecule type" value="Genomic_DNA"/>
</dbReference>
<dbReference type="Pfam" id="PF08659">
    <property type="entry name" value="KR"/>
    <property type="match status" value="1"/>
</dbReference>
<organism evidence="5 6">
    <name type="scientific">Streptomyces yunnanensis</name>
    <dbReference type="NCBI Taxonomy" id="156453"/>
    <lineage>
        <taxon>Bacteria</taxon>
        <taxon>Bacillati</taxon>
        <taxon>Actinomycetota</taxon>
        <taxon>Actinomycetes</taxon>
        <taxon>Kitasatosporales</taxon>
        <taxon>Streptomycetaceae</taxon>
        <taxon>Streptomyces</taxon>
    </lineage>
</organism>
<sequence>MAEHGIKRLLLTSRRGLKAEGADQLVAELSGLGAEVTVVAADAADRAALRAALDVIPDEHPLTGVVHTAGVLDDGLFNALTPERLEAVLRPKVDGAWNLHDLTRDQQHLTAFVLFSSIAGTIGGPGQSNYAAANVFMDALAQHRRANGLSATSVAWGLWEQISGMTGQLDETDLKRMARAGFKPVGIQDGPAMLDSALQLDRAAVVANPLDIAAMRRQPGKPLTVLGALVRTPFRGKARNTGTGGGTLAEQLAVLAPEDRLAFLVRRLLAEVAEVLGHTDAGRIDAEQSFTALGFDSSPRSSCATASTSSPQPSCGPRWSSTTPPRPRWPISC</sequence>
<dbReference type="Gene3D" id="3.40.50.720">
    <property type="entry name" value="NAD(P)-binding Rossmann-like Domain"/>
    <property type="match status" value="1"/>
</dbReference>
<reference evidence="5 6" key="1">
    <citation type="submission" date="2022-03" db="EMBL/GenBank/DDBJ databases">
        <title>Streptomyces yunnanensis P86,complete genome.</title>
        <authorList>
            <person name="Chen S."/>
            <person name="Zhang Q."/>
        </authorList>
    </citation>
    <scope>NUCLEOTIDE SEQUENCE [LARGE SCALE GENOMIC DNA]</scope>
    <source>
        <strain evidence="5 6">P86</strain>
    </source>
</reference>
<evidence type="ECO:0000313" key="6">
    <source>
        <dbReference type="Proteomes" id="UP001218629"/>
    </source>
</evidence>
<evidence type="ECO:0000256" key="2">
    <source>
        <dbReference type="ARBA" id="ARBA00023268"/>
    </source>
</evidence>
<dbReference type="InterPro" id="IPR050091">
    <property type="entry name" value="PKS_NRPS_Biosynth_Enz"/>
</dbReference>
<dbReference type="SUPFAM" id="SSF51735">
    <property type="entry name" value="NAD(P)-binding Rossmann-fold domains"/>
    <property type="match status" value="1"/>
</dbReference>
<evidence type="ECO:0000313" key="5">
    <source>
        <dbReference type="EMBL" id="WEB45514.1"/>
    </source>
</evidence>
<dbReference type="InterPro" id="IPR036291">
    <property type="entry name" value="NAD(P)-bd_dom_sf"/>
</dbReference>
<dbReference type="CDD" id="cd08956">
    <property type="entry name" value="KR_3_FAS_SDR_x"/>
    <property type="match status" value="1"/>
</dbReference>
<dbReference type="InterPro" id="IPR036736">
    <property type="entry name" value="ACP-like_sf"/>
</dbReference>
<dbReference type="Proteomes" id="UP001218629">
    <property type="component" value="Chromosome"/>
</dbReference>
<name>A0ABY8AL35_9ACTN</name>
<gene>
    <name evidence="5" type="ORF">MOV08_00305</name>
</gene>
<keyword evidence="1" id="KW-0808">Transferase</keyword>
<dbReference type="SMART" id="SM00822">
    <property type="entry name" value="PKS_KR"/>
    <property type="match status" value="1"/>
</dbReference>
<evidence type="ECO:0000256" key="3">
    <source>
        <dbReference type="SAM" id="MobiDB-lite"/>
    </source>
</evidence>
<dbReference type="PANTHER" id="PTHR43775">
    <property type="entry name" value="FATTY ACID SYNTHASE"/>
    <property type="match status" value="1"/>
</dbReference>
<feature type="region of interest" description="Disordered" evidence="3">
    <location>
        <begin position="296"/>
        <end position="333"/>
    </location>
</feature>
<keyword evidence="6" id="KW-1185">Reference proteome</keyword>
<feature type="compositionally biased region" description="Pro residues" evidence="3">
    <location>
        <begin position="324"/>
        <end position="333"/>
    </location>
</feature>
<protein>
    <submittedName>
        <fullName evidence="5">Beta-ketoacyl reductase</fullName>
    </submittedName>
</protein>
<evidence type="ECO:0000256" key="1">
    <source>
        <dbReference type="ARBA" id="ARBA00022679"/>
    </source>
</evidence>
<dbReference type="InterPro" id="IPR013968">
    <property type="entry name" value="PKS_KR"/>
</dbReference>
<feature type="compositionally biased region" description="Polar residues" evidence="3">
    <location>
        <begin position="298"/>
        <end position="313"/>
    </location>
</feature>
<evidence type="ECO:0000259" key="4">
    <source>
        <dbReference type="SMART" id="SM00822"/>
    </source>
</evidence>
<dbReference type="SUPFAM" id="SSF47336">
    <property type="entry name" value="ACP-like"/>
    <property type="match status" value="1"/>
</dbReference>
<proteinExistence type="predicted"/>
<dbReference type="RefSeq" id="WP_275311661.1">
    <property type="nucleotide sequence ID" value="NZ_CP095749.1"/>
</dbReference>